<evidence type="ECO:0000256" key="1">
    <source>
        <dbReference type="ARBA" id="ARBA00005254"/>
    </source>
</evidence>
<gene>
    <name evidence="3" type="primary">echA8_1</name>
    <name evidence="3" type="ORF">NCTC10738_00876</name>
</gene>
<dbReference type="EMBL" id="UGYO01000001">
    <property type="protein sequence ID" value="SUI54376.1"/>
    <property type="molecule type" value="Genomic_DNA"/>
</dbReference>
<dbReference type="Proteomes" id="UP000254069">
    <property type="component" value="Unassembled WGS sequence"/>
</dbReference>
<dbReference type="Gene3D" id="3.90.226.10">
    <property type="entry name" value="2-enoyl-CoA Hydratase, Chain A, domain 1"/>
    <property type="match status" value="1"/>
</dbReference>
<comment type="similarity">
    <text evidence="1 2">Belongs to the enoyl-CoA hydratase/isomerase family.</text>
</comment>
<dbReference type="InterPro" id="IPR045002">
    <property type="entry name" value="Ech1-like"/>
</dbReference>
<dbReference type="GO" id="GO:0004300">
    <property type="term" value="F:enoyl-CoA hydratase activity"/>
    <property type="evidence" value="ECO:0007669"/>
    <property type="project" value="UniProtKB-EC"/>
</dbReference>
<dbReference type="NCBIfam" id="NF005699">
    <property type="entry name" value="PRK07509.1"/>
    <property type="match status" value="1"/>
</dbReference>
<name>A0A379Z3X5_9GAMM</name>
<dbReference type="PANTHER" id="PTHR43149:SF1">
    <property type="entry name" value="DELTA(3,5)-DELTA(2,4)-DIENOYL-COA ISOMERASE, MITOCHONDRIAL"/>
    <property type="match status" value="1"/>
</dbReference>
<dbReference type="PANTHER" id="PTHR43149">
    <property type="entry name" value="ENOYL-COA HYDRATASE"/>
    <property type="match status" value="1"/>
</dbReference>
<dbReference type="SUPFAM" id="SSF52096">
    <property type="entry name" value="ClpP/crotonase"/>
    <property type="match status" value="1"/>
</dbReference>
<dbReference type="KEGG" id="salg:BS332_11125"/>
<organism evidence="3 4">
    <name type="scientific">Shewanella algae</name>
    <dbReference type="NCBI Taxonomy" id="38313"/>
    <lineage>
        <taxon>Bacteria</taxon>
        <taxon>Pseudomonadati</taxon>
        <taxon>Pseudomonadota</taxon>
        <taxon>Gammaproteobacteria</taxon>
        <taxon>Alteromonadales</taxon>
        <taxon>Shewanellaceae</taxon>
        <taxon>Shewanella</taxon>
    </lineage>
</organism>
<evidence type="ECO:0000313" key="3">
    <source>
        <dbReference type="EMBL" id="SUI54376.1"/>
    </source>
</evidence>
<dbReference type="Pfam" id="PF00378">
    <property type="entry name" value="ECH_1"/>
    <property type="match status" value="1"/>
</dbReference>
<evidence type="ECO:0000313" key="4">
    <source>
        <dbReference type="Proteomes" id="UP000254069"/>
    </source>
</evidence>
<dbReference type="PROSITE" id="PS00166">
    <property type="entry name" value="ENOYL_COA_HYDRATASE"/>
    <property type="match status" value="1"/>
</dbReference>
<keyword evidence="4" id="KW-1185">Reference proteome</keyword>
<keyword evidence="3" id="KW-0456">Lyase</keyword>
<protein>
    <submittedName>
        <fullName evidence="3">Probable enoyl-CoA hydratase echA8</fullName>
        <ecNumber evidence="3">4.2.1.17</ecNumber>
    </submittedName>
</protein>
<dbReference type="GO" id="GO:0016853">
    <property type="term" value="F:isomerase activity"/>
    <property type="evidence" value="ECO:0007669"/>
    <property type="project" value="InterPro"/>
</dbReference>
<dbReference type="InterPro" id="IPR001753">
    <property type="entry name" value="Enoyl-CoA_hydra/iso"/>
</dbReference>
<dbReference type="InterPro" id="IPR029045">
    <property type="entry name" value="ClpP/crotonase-like_dom_sf"/>
</dbReference>
<evidence type="ECO:0000256" key="2">
    <source>
        <dbReference type="RuleBase" id="RU003707"/>
    </source>
</evidence>
<sequence length="267" mass="29685">MQWQTLSLEWQQQLAIVSLNRPDKLNAINYTMFSELKAMARHLRRQRHLRAVILRGEGGQFSSGLDIKSVANSPWQALKLLFKLLPGNANLAQQVSVAWRELPVPVIAVLDGRCYGGGLQIALGADFRIAAHDAELSIMEAKWGLVPDMGGLVSLREILAKDQALKLSMTAELIPASKALDLGLVTECCSDPLARAQELAAELNERSPDALAAIKLSINRSWNGSRRRLLARESWSQVRLLLGRNRAIAAVRQGKDPERAFEPRRNW</sequence>
<dbReference type="InterPro" id="IPR018376">
    <property type="entry name" value="Enoyl-CoA_hyd/isom_CS"/>
</dbReference>
<reference evidence="3 4" key="1">
    <citation type="submission" date="2018-06" db="EMBL/GenBank/DDBJ databases">
        <authorList>
            <consortium name="Pathogen Informatics"/>
            <person name="Doyle S."/>
        </authorList>
    </citation>
    <scope>NUCLEOTIDE SEQUENCE [LARGE SCALE GENOMIC DNA]</scope>
    <source>
        <strain evidence="3 4">NCTC10738</strain>
    </source>
</reference>
<dbReference type="EC" id="4.2.1.17" evidence="3"/>
<dbReference type="CDD" id="cd06558">
    <property type="entry name" value="crotonase-like"/>
    <property type="match status" value="1"/>
</dbReference>
<dbReference type="AlphaFoldDB" id="A0A379Z3X5"/>
<dbReference type="RefSeq" id="WP_109248771.1">
    <property type="nucleotide sequence ID" value="NZ_AP024609.1"/>
</dbReference>
<proteinExistence type="inferred from homology"/>
<accession>A0A379Z3X5</accession>